<accession>A0A1Q8ZZK6</accession>
<keyword evidence="12" id="KW-1185">Reference proteome</keyword>
<dbReference type="EMBL" id="JACIED010000002">
    <property type="protein sequence ID" value="MBB4007423.1"/>
    <property type="molecule type" value="Genomic_DNA"/>
</dbReference>
<dbReference type="STRING" id="887144.BJF91_04255"/>
<dbReference type="RefSeq" id="WP_075616794.1">
    <property type="nucleotide sequence ID" value="NZ_JACIED010000002.1"/>
</dbReference>
<comment type="cofactor">
    <cofactor evidence="1 8">
        <name>Mg(2+)</name>
        <dbReference type="ChEBI" id="CHEBI:18420"/>
    </cofactor>
</comment>
<comment type="similarity">
    <text evidence="7 8">Belongs to the PINc/VapC protein family.</text>
</comment>
<dbReference type="InterPro" id="IPR002716">
    <property type="entry name" value="PIN_dom"/>
</dbReference>
<dbReference type="InterPro" id="IPR029060">
    <property type="entry name" value="PIN-like_dom_sf"/>
</dbReference>
<dbReference type="SMART" id="SM00670">
    <property type="entry name" value="PINc"/>
    <property type="match status" value="1"/>
</dbReference>
<evidence type="ECO:0000313" key="12">
    <source>
        <dbReference type="Proteomes" id="UP000185598"/>
    </source>
</evidence>
<name>A0A1Q8ZZK6_9HYPH</name>
<dbReference type="InterPro" id="IPR050556">
    <property type="entry name" value="Type_II_TA_system_RNase"/>
</dbReference>
<evidence type="ECO:0000313" key="13">
    <source>
        <dbReference type="Proteomes" id="UP000544107"/>
    </source>
</evidence>
<dbReference type="OrthoDB" id="9796690at2"/>
<proteinExistence type="inferred from homology"/>
<dbReference type="Gene3D" id="3.40.50.1010">
    <property type="entry name" value="5'-nuclease"/>
    <property type="match status" value="1"/>
</dbReference>
<dbReference type="GO" id="GO:0004540">
    <property type="term" value="F:RNA nuclease activity"/>
    <property type="evidence" value="ECO:0007669"/>
    <property type="project" value="InterPro"/>
</dbReference>
<dbReference type="Proteomes" id="UP000185598">
    <property type="component" value="Unassembled WGS sequence"/>
</dbReference>
<evidence type="ECO:0000256" key="7">
    <source>
        <dbReference type="ARBA" id="ARBA00038093"/>
    </source>
</evidence>
<organism evidence="11 12">
    <name type="scientific">Allorhizobium taibaishanense</name>
    <dbReference type="NCBI Taxonomy" id="887144"/>
    <lineage>
        <taxon>Bacteria</taxon>
        <taxon>Pseudomonadati</taxon>
        <taxon>Pseudomonadota</taxon>
        <taxon>Alphaproteobacteria</taxon>
        <taxon>Hyphomicrobiales</taxon>
        <taxon>Rhizobiaceae</taxon>
        <taxon>Rhizobium/Agrobacterium group</taxon>
        <taxon>Allorhizobium</taxon>
    </lineage>
</organism>
<reference evidence="11 12" key="1">
    <citation type="submission" date="2016-09" db="EMBL/GenBank/DDBJ databases">
        <title>Rhizobium oryziradicis sp. nov., isolated from the root of rice.</title>
        <authorList>
            <person name="Zhao J."/>
            <person name="Zhang X."/>
        </authorList>
    </citation>
    <scope>NUCLEOTIDE SEQUENCE [LARGE SCALE GENOMIC DNA]</scope>
    <source>
        <strain evidence="11 12">14971</strain>
    </source>
</reference>
<dbReference type="GO" id="GO:0016787">
    <property type="term" value="F:hydrolase activity"/>
    <property type="evidence" value="ECO:0007669"/>
    <property type="project" value="UniProtKB-KW"/>
</dbReference>
<evidence type="ECO:0000256" key="3">
    <source>
        <dbReference type="ARBA" id="ARBA00022722"/>
    </source>
</evidence>
<keyword evidence="5 8" id="KW-0378">Hydrolase</keyword>
<feature type="domain" description="PIN" evidence="9">
    <location>
        <begin position="4"/>
        <end position="123"/>
    </location>
</feature>
<dbReference type="GO" id="GO:0004519">
    <property type="term" value="F:endonuclease activity"/>
    <property type="evidence" value="ECO:0007669"/>
    <property type="project" value="UniProtKB-KW"/>
</dbReference>
<dbReference type="PANTHER" id="PTHR33653:SF1">
    <property type="entry name" value="RIBONUCLEASE VAPC2"/>
    <property type="match status" value="1"/>
</dbReference>
<dbReference type="Proteomes" id="UP000544107">
    <property type="component" value="Unassembled WGS sequence"/>
</dbReference>
<dbReference type="AlphaFoldDB" id="A0A1Q8ZZK6"/>
<keyword evidence="6 8" id="KW-0460">Magnesium</keyword>
<comment type="caution">
    <text evidence="11">The sequence shown here is derived from an EMBL/GenBank/DDBJ whole genome shotgun (WGS) entry which is preliminary data.</text>
</comment>
<dbReference type="InterPro" id="IPR022907">
    <property type="entry name" value="VapC_family"/>
</dbReference>
<keyword evidence="3 8" id="KW-0540">Nuclease</keyword>
<reference evidence="10 13" key="2">
    <citation type="submission" date="2020-08" db="EMBL/GenBank/DDBJ databases">
        <title>Genomic Encyclopedia of Type Strains, Phase IV (KMG-IV): sequencing the most valuable type-strain genomes for metagenomic binning, comparative biology and taxonomic classification.</title>
        <authorList>
            <person name="Goeker M."/>
        </authorList>
    </citation>
    <scope>NUCLEOTIDE SEQUENCE [LARGE SCALE GENOMIC DNA]</scope>
    <source>
        <strain evidence="10 13">DSM 100021</strain>
    </source>
</reference>
<sequence>MITARFMLDTNIISDVVRNPAGPAANVLQTLNRDDICISSIVLSEILFGIRRRGSERLSRLVEGVLERIDVIAYDDVAARRYADIRTALETRGTLIGATDLFIAAHALALDMVLITNNVREFSRVQGLQLENWLETATEEQ</sequence>
<evidence type="ECO:0000256" key="2">
    <source>
        <dbReference type="ARBA" id="ARBA00022649"/>
    </source>
</evidence>
<evidence type="ECO:0000256" key="8">
    <source>
        <dbReference type="HAMAP-Rule" id="MF_00265"/>
    </source>
</evidence>
<evidence type="ECO:0000256" key="1">
    <source>
        <dbReference type="ARBA" id="ARBA00001946"/>
    </source>
</evidence>
<evidence type="ECO:0000259" key="9">
    <source>
        <dbReference type="SMART" id="SM00670"/>
    </source>
</evidence>
<dbReference type="GO" id="GO:0000287">
    <property type="term" value="F:magnesium ion binding"/>
    <property type="evidence" value="ECO:0007669"/>
    <property type="project" value="UniProtKB-UniRule"/>
</dbReference>
<comment type="function">
    <text evidence="8">Toxic component of a toxin-antitoxin (TA) system. An RNase.</text>
</comment>
<keyword evidence="4 8" id="KW-0479">Metal-binding</keyword>
<evidence type="ECO:0000256" key="5">
    <source>
        <dbReference type="ARBA" id="ARBA00022801"/>
    </source>
</evidence>
<dbReference type="Pfam" id="PF01850">
    <property type="entry name" value="PIN"/>
    <property type="match status" value="1"/>
</dbReference>
<dbReference type="EMBL" id="MKIN01000027">
    <property type="protein sequence ID" value="OLP47619.1"/>
    <property type="molecule type" value="Genomic_DNA"/>
</dbReference>
<feature type="binding site" evidence="8">
    <location>
        <position position="100"/>
    </location>
    <ligand>
        <name>Mg(2+)</name>
        <dbReference type="ChEBI" id="CHEBI:18420"/>
    </ligand>
</feature>
<keyword evidence="10" id="KW-0255">Endonuclease</keyword>
<evidence type="ECO:0000313" key="11">
    <source>
        <dbReference type="EMBL" id="OLP47619.1"/>
    </source>
</evidence>
<keyword evidence="8" id="KW-0800">Toxin</keyword>
<dbReference type="GO" id="GO:0090729">
    <property type="term" value="F:toxin activity"/>
    <property type="evidence" value="ECO:0007669"/>
    <property type="project" value="UniProtKB-KW"/>
</dbReference>
<dbReference type="CDD" id="cd18748">
    <property type="entry name" value="PIN_VapC4-5_FitB-like"/>
    <property type="match status" value="1"/>
</dbReference>
<keyword evidence="2 8" id="KW-1277">Toxin-antitoxin system</keyword>
<protein>
    <recommendedName>
        <fullName evidence="8">Ribonuclease VapC</fullName>
        <shortName evidence="8">RNase VapC</shortName>
        <ecNumber evidence="8">3.1.-.-</ecNumber>
    </recommendedName>
    <alternativeName>
        <fullName evidence="8">Toxin VapC</fullName>
    </alternativeName>
</protein>
<dbReference type="PANTHER" id="PTHR33653">
    <property type="entry name" value="RIBONUCLEASE VAPC2"/>
    <property type="match status" value="1"/>
</dbReference>
<dbReference type="HAMAP" id="MF_00265">
    <property type="entry name" value="VapC_Nob1"/>
    <property type="match status" value="1"/>
</dbReference>
<evidence type="ECO:0000313" key="10">
    <source>
        <dbReference type="EMBL" id="MBB4007423.1"/>
    </source>
</evidence>
<gene>
    <name evidence="8" type="primary">vapC</name>
    <name evidence="11" type="ORF">BJF91_04255</name>
    <name evidence="10" type="ORF">GGQ71_001686</name>
</gene>
<evidence type="ECO:0000256" key="6">
    <source>
        <dbReference type="ARBA" id="ARBA00022842"/>
    </source>
</evidence>
<feature type="binding site" evidence="8">
    <location>
        <position position="9"/>
    </location>
    <ligand>
        <name>Mg(2+)</name>
        <dbReference type="ChEBI" id="CHEBI:18420"/>
    </ligand>
</feature>
<evidence type="ECO:0000256" key="4">
    <source>
        <dbReference type="ARBA" id="ARBA00022723"/>
    </source>
</evidence>
<dbReference type="SUPFAM" id="SSF88723">
    <property type="entry name" value="PIN domain-like"/>
    <property type="match status" value="1"/>
</dbReference>
<dbReference type="EC" id="3.1.-.-" evidence="8"/>